<sequence>MVSNMPFLEYYQMLFATIGVLLVIFAVGIIVVMRSIDKSAYALSKPIAELDETASRLAEGDLDVELNVTAKNEIGELAESIRATVARLKEYIAYLKEASGALDQIADGKLEIHLEQEYVGEFRQLKDALLHISSSMNDVMKNISASSQTVTSSAGDLANAAQQLAEGSGTQAAAVEELVATATSVVEQVEESKKDALHSAEETEKVTAMMEQSQDKMQEMMEAVQKIHETSEQVVGIIATIEQIADQTNLLSLNASIEAARAGEAGKGFAVVADEIGKLAQESSKAANMTRNLISVSMEEIDKGNQIADHVMDSLKTAVEAVDKVNTMIQKTAENAADQAQSMEQIRVGIEEISQGVQDNSAIAEESSATSEELASQATLLNELVQHFELQP</sequence>
<evidence type="ECO:0000256" key="5">
    <source>
        <dbReference type="SAM" id="Phobius"/>
    </source>
</evidence>
<dbReference type="Gene3D" id="6.10.340.10">
    <property type="match status" value="1"/>
</dbReference>
<evidence type="ECO:0000256" key="3">
    <source>
        <dbReference type="PROSITE-ProRule" id="PRU00284"/>
    </source>
</evidence>
<name>G2T4E8_ROSHA</name>
<dbReference type="InterPro" id="IPR003660">
    <property type="entry name" value="HAMP_dom"/>
</dbReference>
<keyword evidence="9" id="KW-1185">Reference proteome</keyword>
<dbReference type="SMART" id="SM00304">
    <property type="entry name" value="HAMP"/>
    <property type="match status" value="2"/>
</dbReference>
<dbReference type="GO" id="GO:0005886">
    <property type="term" value="C:plasma membrane"/>
    <property type="evidence" value="ECO:0007669"/>
    <property type="project" value="TreeGrafter"/>
</dbReference>
<dbReference type="SMART" id="SM00283">
    <property type="entry name" value="MA"/>
    <property type="match status" value="1"/>
</dbReference>
<dbReference type="GO" id="GO:0006935">
    <property type="term" value="P:chemotaxis"/>
    <property type="evidence" value="ECO:0007669"/>
    <property type="project" value="UniProtKB-KW"/>
</dbReference>
<dbReference type="PROSITE" id="PS50885">
    <property type="entry name" value="HAMP"/>
    <property type="match status" value="1"/>
</dbReference>
<dbReference type="AlphaFoldDB" id="G2T4E8"/>
<dbReference type="EMBL" id="CP003040">
    <property type="protein sequence ID" value="AEN97753.1"/>
    <property type="molecule type" value="Genomic_DNA"/>
</dbReference>
<dbReference type="STRING" id="585394.RHOM_13225"/>
<dbReference type="Pfam" id="PF00015">
    <property type="entry name" value="MCPsignal"/>
    <property type="match status" value="1"/>
</dbReference>
<dbReference type="Gene3D" id="1.10.287.950">
    <property type="entry name" value="Methyl-accepting chemotaxis protein"/>
    <property type="match status" value="1"/>
</dbReference>
<dbReference type="PRINTS" id="PR00260">
    <property type="entry name" value="CHEMTRNSDUCR"/>
</dbReference>
<keyword evidence="5" id="KW-1133">Transmembrane helix</keyword>
<organism evidence="8 9">
    <name type="scientific">Roseburia hominis (strain DSM 16839 / JCM 17582 / NCIMB 14029 / A2-183)</name>
    <dbReference type="NCBI Taxonomy" id="585394"/>
    <lineage>
        <taxon>Bacteria</taxon>
        <taxon>Bacillati</taxon>
        <taxon>Bacillota</taxon>
        <taxon>Clostridia</taxon>
        <taxon>Lachnospirales</taxon>
        <taxon>Lachnospiraceae</taxon>
        <taxon>Roseburia</taxon>
    </lineage>
</organism>
<proteinExistence type="inferred from homology"/>
<comment type="similarity">
    <text evidence="2">Belongs to the methyl-accepting chemotaxis (MCP) protein family.</text>
</comment>
<dbReference type="InterPro" id="IPR004090">
    <property type="entry name" value="Chemotax_Me-accpt_rcpt"/>
</dbReference>
<evidence type="ECO:0000313" key="9">
    <source>
        <dbReference type="Proteomes" id="UP000008178"/>
    </source>
</evidence>
<dbReference type="GO" id="GO:0004888">
    <property type="term" value="F:transmembrane signaling receptor activity"/>
    <property type="evidence" value="ECO:0007669"/>
    <property type="project" value="InterPro"/>
</dbReference>
<accession>G2T4E8</accession>
<feature type="domain" description="HAMP" evidence="7">
    <location>
        <begin position="41"/>
        <end position="93"/>
    </location>
</feature>
<evidence type="ECO:0000259" key="6">
    <source>
        <dbReference type="PROSITE" id="PS50111"/>
    </source>
</evidence>
<keyword evidence="5" id="KW-0812">Transmembrane</keyword>
<evidence type="ECO:0000259" key="7">
    <source>
        <dbReference type="PROSITE" id="PS50885"/>
    </source>
</evidence>
<evidence type="ECO:0000313" key="8">
    <source>
        <dbReference type="EMBL" id="AEN97753.1"/>
    </source>
</evidence>
<evidence type="ECO:0000256" key="4">
    <source>
        <dbReference type="SAM" id="Coils"/>
    </source>
</evidence>
<dbReference type="PROSITE" id="PS50111">
    <property type="entry name" value="CHEMOTAXIS_TRANSDUC_2"/>
    <property type="match status" value="1"/>
</dbReference>
<feature type="coiled-coil region" evidence="4">
    <location>
        <begin position="186"/>
        <end position="230"/>
    </location>
</feature>
<dbReference type="HOGENOM" id="CLU_000445_107_20_9"/>
<protein>
    <submittedName>
        <fullName evidence="8">Methyl-accepting chemotaxis sensory transducer with Cache sensor</fullName>
    </submittedName>
</protein>
<evidence type="ECO:0000256" key="1">
    <source>
        <dbReference type="ARBA" id="ARBA00022500"/>
    </source>
</evidence>
<reference evidence="8 9" key="1">
    <citation type="journal article" date="2015" name="Genome Announc.">
        <title>Complete genome sequence of the human gut symbiont Roseburia hominis.</title>
        <authorList>
            <person name="Travis A.J."/>
            <person name="Kelly D."/>
            <person name="Flint H.J."/>
            <person name="Aminov R.I."/>
        </authorList>
    </citation>
    <scope>NUCLEOTIDE SEQUENCE [LARGE SCALE GENOMIC DNA]</scope>
    <source>
        <strain evidence="9">DSM 16839 / JCM 17582 / NCIMB 14029 / A2-183</strain>
    </source>
</reference>
<dbReference type="InterPro" id="IPR051310">
    <property type="entry name" value="MCP_chemotaxis"/>
</dbReference>
<dbReference type="Proteomes" id="UP000008178">
    <property type="component" value="Chromosome"/>
</dbReference>
<feature type="domain" description="Methyl-accepting transducer" evidence="6">
    <location>
        <begin position="146"/>
        <end position="375"/>
    </location>
</feature>
<dbReference type="eggNOG" id="COG0840">
    <property type="taxonomic scope" value="Bacteria"/>
</dbReference>
<keyword evidence="4" id="KW-0175">Coiled coil</keyword>
<dbReference type="CDD" id="cd06225">
    <property type="entry name" value="HAMP"/>
    <property type="match status" value="1"/>
</dbReference>
<dbReference type="GO" id="GO:0007165">
    <property type="term" value="P:signal transduction"/>
    <property type="evidence" value="ECO:0007669"/>
    <property type="project" value="UniProtKB-KW"/>
</dbReference>
<feature type="transmembrane region" description="Helical" evidence="5">
    <location>
        <begin position="12"/>
        <end position="33"/>
    </location>
</feature>
<dbReference type="PANTHER" id="PTHR43531:SF11">
    <property type="entry name" value="METHYL-ACCEPTING CHEMOTAXIS PROTEIN 3"/>
    <property type="match status" value="1"/>
</dbReference>
<gene>
    <name evidence="8" type="ordered locus">RHOM_13225</name>
</gene>
<dbReference type="Pfam" id="PF00672">
    <property type="entry name" value="HAMP"/>
    <property type="match status" value="1"/>
</dbReference>
<keyword evidence="1" id="KW-0145">Chemotaxis</keyword>
<dbReference type="SUPFAM" id="SSF58104">
    <property type="entry name" value="Methyl-accepting chemotaxis protein (MCP) signaling domain"/>
    <property type="match status" value="1"/>
</dbReference>
<keyword evidence="5" id="KW-0472">Membrane</keyword>
<evidence type="ECO:0000256" key="2">
    <source>
        <dbReference type="ARBA" id="ARBA00029447"/>
    </source>
</evidence>
<dbReference type="KEGG" id="rho:RHOM_13225"/>
<dbReference type="PANTHER" id="PTHR43531">
    <property type="entry name" value="PROTEIN ICFG"/>
    <property type="match status" value="1"/>
</dbReference>
<dbReference type="InterPro" id="IPR004089">
    <property type="entry name" value="MCPsignal_dom"/>
</dbReference>
<keyword evidence="3" id="KW-0807">Transducer</keyword>